<protein>
    <submittedName>
        <fullName evidence="2">Uncharacterized protein</fullName>
    </submittedName>
</protein>
<accession>A0A6G1JTF4</accession>
<evidence type="ECO:0000256" key="1">
    <source>
        <dbReference type="SAM" id="MobiDB-lite"/>
    </source>
</evidence>
<gene>
    <name evidence="2" type="ORF">K504DRAFT_538588</name>
</gene>
<feature type="compositionally biased region" description="Acidic residues" evidence="1">
    <location>
        <begin position="200"/>
        <end position="237"/>
    </location>
</feature>
<organism evidence="2 3">
    <name type="scientific">Pleomassaria siparia CBS 279.74</name>
    <dbReference type="NCBI Taxonomy" id="1314801"/>
    <lineage>
        <taxon>Eukaryota</taxon>
        <taxon>Fungi</taxon>
        <taxon>Dikarya</taxon>
        <taxon>Ascomycota</taxon>
        <taxon>Pezizomycotina</taxon>
        <taxon>Dothideomycetes</taxon>
        <taxon>Pleosporomycetidae</taxon>
        <taxon>Pleosporales</taxon>
        <taxon>Pleomassariaceae</taxon>
        <taxon>Pleomassaria</taxon>
    </lineage>
</organism>
<sequence>MDEYEEAVLFTYALLESRLDRIEYILGGAKKQTQERPRTFPERIQRIEKALQEFSKKTVLLNDVQQLLSQHSDLLTPAPDAEDDAGLDLAEKSVMVVDRAPGFATTASQLKALGDQQIPQSDGFVKLAKLRPRIAEAENRHLQQALQISLLRKRSGMLVSRTKQIHLVGQGRCWVEWQKRLMDADRTIVRTEFRLKQDKSEDDDDEEDDDDDDDDDEGEEEQSDDDDDEDEDDEEDD</sequence>
<evidence type="ECO:0000313" key="3">
    <source>
        <dbReference type="Proteomes" id="UP000799428"/>
    </source>
</evidence>
<dbReference type="Proteomes" id="UP000799428">
    <property type="component" value="Unassembled WGS sequence"/>
</dbReference>
<name>A0A6G1JTF4_9PLEO</name>
<proteinExistence type="predicted"/>
<reference evidence="2" key="1">
    <citation type="journal article" date="2020" name="Stud. Mycol.">
        <title>101 Dothideomycetes genomes: a test case for predicting lifestyles and emergence of pathogens.</title>
        <authorList>
            <person name="Haridas S."/>
            <person name="Albert R."/>
            <person name="Binder M."/>
            <person name="Bloem J."/>
            <person name="Labutti K."/>
            <person name="Salamov A."/>
            <person name="Andreopoulos B."/>
            <person name="Baker S."/>
            <person name="Barry K."/>
            <person name="Bills G."/>
            <person name="Bluhm B."/>
            <person name="Cannon C."/>
            <person name="Castanera R."/>
            <person name="Culley D."/>
            <person name="Daum C."/>
            <person name="Ezra D."/>
            <person name="Gonzalez J."/>
            <person name="Henrissat B."/>
            <person name="Kuo A."/>
            <person name="Liang C."/>
            <person name="Lipzen A."/>
            <person name="Lutzoni F."/>
            <person name="Magnuson J."/>
            <person name="Mondo S."/>
            <person name="Nolan M."/>
            <person name="Ohm R."/>
            <person name="Pangilinan J."/>
            <person name="Park H.-J."/>
            <person name="Ramirez L."/>
            <person name="Alfaro M."/>
            <person name="Sun H."/>
            <person name="Tritt A."/>
            <person name="Yoshinaga Y."/>
            <person name="Zwiers L.-H."/>
            <person name="Turgeon B."/>
            <person name="Goodwin S."/>
            <person name="Spatafora J."/>
            <person name="Crous P."/>
            <person name="Grigoriev I."/>
        </authorList>
    </citation>
    <scope>NUCLEOTIDE SEQUENCE</scope>
    <source>
        <strain evidence="2">CBS 279.74</strain>
    </source>
</reference>
<dbReference type="OrthoDB" id="5403729at2759"/>
<evidence type="ECO:0000313" key="2">
    <source>
        <dbReference type="EMBL" id="KAF2703780.1"/>
    </source>
</evidence>
<feature type="region of interest" description="Disordered" evidence="1">
    <location>
        <begin position="192"/>
        <end position="237"/>
    </location>
</feature>
<dbReference type="AlphaFoldDB" id="A0A6G1JTF4"/>
<keyword evidence="3" id="KW-1185">Reference proteome</keyword>
<dbReference type="EMBL" id="MU005785">
    <property type="protein sequence ID" value="KAF2703780.1"/>
    <property type="molecule type" value="Genomic_DNA"/>
</dbReference>